<protein>
    <recommendedName>
        <fullName evidence="3">BRCT domain-containing protein</fullName>
    </recommendedName>
</protein>
<keyword evidence="1" id="KW-0677">Repeat</keyword>
<keyword evidence="5" id="KW-1185">Reference proteome</keyword>
<dbReference type="OrthoDB" id="251770at2759"/>
<gene>
    <name evidence="4" type="ORF">B0J11DRAFT_34395</name>
</gene>
<dbReference type="InterPro" id="IPR001357">
    <property type="entry name" value="BRCT_dom"/>
</dbReference>
<feature type="compositionally biased region" description="Low complexity" evidence="2">
    <location>
        <begin position="690"/>
        <end position="701"/>
    </location>
</feature>
<evidence type="ECO:0000256" key="1">
    <source>
        <dbReference type="ARBA" id="ARBA00022737"/>
    </source>
</evidence>
<dbReference type="GO" id="GO:0007095">
    <property type="term" value="P:mitotic G2 DNA damage checkpoint signaling"/>
    <property type="evidence" value="ECO:0007669"/>
    <property type="project" value="TreeGrafter"/>
</dbReference>
<name>A0A9P9EIX9_9PLEO</name>
<sequence length="803" mass="88601">MGASIKLDLTSDVTHLIAGNVESAKYRYVAKSRQDVRVLAPEWLEALRKEWMSGDDNVDVRSLEEQYRLPIFHGLKICLTGFDNPDQRKYIQETVTQHGAEYHGDLTKSVTHLIAATPTGKKYEHAVSWRMNIVTWEWLQQSCQRGMALDERYFHPTMDIEDRGKGALDRKRESPPPLLGKRTRDVEQPLQAINPLKRQLRRSASSKMGSQSEALWAGITAVGLERKANEDDDWTEENAHDIRLSRAPSPRSPSNDPAAAHGRETHPQDPASDTRALFLASRTQDGIFEGRVVFPYGFDAEKTNILRDHIGNNGAAMLQSSEEIHQLSSDDLRQAFLVIPHDAVIDLTSLPGGAGNMSLVTNWWVERCLHSKSLIDPSESILCTPFNKLRINGFTDLIVNATGFAGIELLQVTKVITLMGTISPSVLYSFANHWSGATYDEYLTDKTSVIVCKSRTPSPAKLKFATANKVTAVHATWLWDCVQSGDLQPYDKYLVNKIDHGQSNKHHQKADRPYTEIPTAPLSEEDSFKLRKRKTHAGKPQAKPNARGFSHQAGTLDLTLSTAPSPFSAKDTSVSHFDGPALLPLQDISPGVNSPRRQSTSSNGSNAKSASSRSTTDVIRKPAPLPREIRQPTPDSVIPPLLDLEATPAPAMQEPEERNASIVMSELLARRKQAKSCPTTGRKPRRQLGRAASSRSATSTADDPHSRASSVAIEDREKQAIEIEPPRRPAMGFGEYQPSQELGWEVPGAQEARERMIRAFGGTVQDEGVKVGSIGMVKDVVGGVEMSAGGGARDQRAGRRRRG</sequence>
<evidence type="ECO:0000313" key="4">
    <source>
        <dbReference type="EMBL" id="KAH7139065.1"/>
    </source>
</evidence>
<organism evidence="4 5">
    <name type="scientific">Dendryphion nanum</name>
    <dbReference type="NCBI Taxonomy" id="256645"/>
    <lineage>
        <taxon>Eukaryota</taxon>
        <taxon>Fungi</taxon>
        <taxon>Dikarya</taxon>
        <taxon>Ascomycota</taxon>
        <taxon>Pezizomycotina</taxon>
        <taxon>Dothideomycetes</taxon>
        <taxon>Pleosporomycetidae</taxon>
        <taxon>Pleosporales</taxon>
        <taxon>Torulaceae</taxon>
        <taxon>Dendryphion</taxon>
    </lineage>
</organism>
<reference evidence="4" key="1">
    <citation type="journal article" date="2021" name="Nat. Commun.">
        <title>Genetic determinants of endophytism in the Arabidopsis root mycobiome.</title>
        <authorList>
            <person name="Mesny F."/>
            <person name="Miyauchi S."/>
            <person name="Thiergart T."/>
            <person name="Pickel B."/>
            <person name="Atanasova L."/>
            <person name="Karlsson M."/>
            <person name="Huettel B."/>
            <person name="Barry K.W."/>
            <person name="Haridas S."/>
            <person name="Chen C."/>
            <person name="Bauer D."/>
            <person name="Andreopoulos W."/>
            <person name="Pangilinan J."/>
            <person name="LaButti K."/>
            <person name="Riley R."/>
            <person name="Lipzen A."/>
            <person name="Clum A."/>
            <person name="Drula E."/>
            <person name="Henrissat B."/>
            <person name="Kohler A."/>
            <person name="Grigoriev I.V."/>
            <person name="Martin F.M."/>
            <person name="Hacquard S."/>
        </authorList>
    </citation>
    <scope>NUCLEOTIDE SEQUENCE</scope>
    <source>
        <strain evidence="4">MPI-CAGE-CH-0243</strain>
    </source>
</reference>
<feature type="region of interest" description="Disordered" evidence="2">
    <location>
        <begin position="241"/>
        <end position="272"/>
    </location>
</feature>
<feature type="domain" description="BRCT" evidence="3">
    <location>
        <begin position="436"/>
        <end position="495"/>
    </location>
</feature>
<dbReference type="PROSITE" id="PS50172">
    <property type="entry name" value="BRCT"/>
    <property type="match status" value="4"/>
</dbReference>
<dbReference type="InterPro" id="IPR036420">
    <property type="entry name" value="BRCT_dom_sf"/>
</dbReference>
<feature type="compositionally biased region" description="Low complexity" evidence="2">
    <location>
        <begin position="599"/>
        <end position="616"/>
    </location>
</feature>
<dbReference type="EMBL" id="JAGMWT010000001">
    <property type="protein sequence ID" value="KAH7139065.1"/>
    <property type="molecule type" value="Genomic_DNA"/>
</dbReference>
<feature type="compositionally biased region" description="Low complexity" evidence="2">
    <location>
        <begin position="245"/>
        <end position="260"/>
    </location>
</feature>
<dbReference type="Pfam" id="PF12738">
    <property type="entry name" value="PTCB-BRCT"/>
    <property type="match status" value="2"/>
</dbReference>
<feature type="compositionally biased region" description="Basic and acidic residues" evidence="2">
    <location>
        <begin position="164"/>
        <end position="174"/>
    </location>
</feature>
<feature type="region of interest" description="Disordered" evidence="2">
    <location>
        <begin position="501"/>
        <end position="527"/>
    </location>
</feature>
<feature type="region of interest" description="Disordered" evidence="2">
    <location>
        <begin position="560"/>
        <end position="641"/>
    </location>
</feature>
<dbReference type="GO" id="GO:0006270">
    <property type="term" value="P:DNA replication initiation"/>
    <property type="evidence" value="ECO:0007669"/>
    <property type="project" value="TreeGrafter"/>
</dbReference>
<dbReference type="PANTHER" id="PTHR13561">
    <property type="entry name" value="DNA REPLICATION REGULATOR DPB11-RELATED"/>
    <property type="match status" value="1"/>
</dbReference>
<dbReference type="Gene3D" id="3.40.50.10190">
    <property type="entry name" value="BRCT domain"/>
    <property type="match status" value="4"/>
</dbReference>
<dbReference type="SMART" id="SM00292">
    <property type="entry name" value="BRCT"/>
    <property type="match status" value="2"/>
</dbReference>
<accession>A0A9P9EIX9</accession>
<feature type="domain" description="BRCT" evidence="3">
    <location>
        <begin position="1"/>
        <end position="44"/>
    </location>
</feature>
<evidence type="ECO:0000259" key="3">
    <source>
        <dbReference type="PROSITE" id="PS50172"/>
    </source>
</evidence>
<feature type="compositionally biased region" description="Polar residues" evidence="2">
    <location>
        <begin position="202"/>
        <end position="212"/>
    </location>
</feature>
<proteinExistence type="predicted"/>
<feature type="domain" description="BRCT" evidence="3">
    <location>
        <begin position="283"/>
        <end position="382"/>
    </location>
</feature>
<feature type="region of interest" description="Disordered" evidence="2">
    <location>
        <begin position="164"/>
        <end position="212"/>
    </location>
</feature>
<feature type="compositionally biased region" description="Polar residues" evidence="2">
    <location>
        <begin position="560"/>
        <end position="575"/>
    </location>
</feature>
<evidence type="ECO:0000313" key="5">
    <source>
        <dbReference type="Proteomes" id="UP000700596"/>
    </source>
</evidence>
<dbReference type="Pfam" id="PF00533">
    <property type="entry name" value="BRCT"/>
    <property type="match status" value="1"/>
</dbReference>
<dbReference type="PANTHER" id="PTHR13561:SF20">
    <property type="entry name" value="DNA TOPOISOMERASE 2-BINDING PROTEIN 1"/>
    <property type="match status" value="1"/>
</dbReference>
<dbReference type="CDD" id="cd17731">
    <property type="entry name" value="BRCT_TopBP1_rpt2_like"/>
    <property type="match status" value="1"/>
</dbReference>
<dbReference type="SUPFAM" id="SSF52113">
    <property type="entry name" value="BRCT domain"/>
    <property type="match status" value="3"/>
</dbReference>
<comment type="caution">
    <text evidence="4">The sequence shown here is derived from an EMBL/GenBank/DDBJ whole genome shotgun (WGS) entry which is preliminary data.</text>
</comment>
<dbReference type="CDD" id="cd18433">
    <property type="entry name" value="BRCT_Rad4_rpt3"/>
    <property type="match status" value="1"/>
</dbReference>
<feature type="region of interest" description="Disordered" evidence="2">
    <location>
        <begin position="670"/>
        <end position="719"/>
    </location>
</feature>
<feature type="domain" description="BRCT" evidence="3">
    <location>
        <begin position="67"/>
        <end position="156"/>
    </location>
</feature>
<dbReference type="Proteomes" id="UP000700596">
    <property type="component" value="Unassembled WGS sequence"/>
</dbReference>
<evidence type="ECO:0000256" key="2">
    <source>
        <dbReference type="SAM" id="MobiDB-lite"/>
    </source>
</evidence>
<dbReference type="GO" id="GO:0033314">
    <property type="term" value="P:mitotic DNA replication checkpoint signaling"/>
    <property type="evidence" value="ECO:0007669"/>
    <property type="project" value="TreeGrafter"/>
</dbReference>
<dbReference type="InterPro" id="IPR059215">
    <property type="entry name" value="BRCT2_TopBP1-like"/>
</dbReference>
<dbReference type="AlphaFoldDB" id="A0A9P9EIX9"/>